<comment type="caution">
    <text evidence="2">The sequence shown here is derived from an EMBL/GenBank/DDBJ whole genome shotgun (WGS) entry which is preliminary data.</text>
</comment>
<keyword evidence="3" id="KW-1185">Reference proteome</keyword>
<comment type="similarity">
    <text evidence="1">Belongs to the UPF0246 family.</text>
</comment>
<dbReference type="OrthoDB" id="9777133at2"/>
<organism evidence="2 3">
    <name type="scientific">Ligilactobacillus salitolerans</name>
    <dbReference type="NCBI Taxonomy" id="1808352"/>
    <lineage>
        <taxon>Bacteria</taxon>
        <taxon>Bacillati</taxon>
        <taxon>Bacillota</taxon>
        <taxon>Bacilli</taxon>
        <taxon>Lactobacillales</taxon>
        <taxon>Lactobacillaceae</taxon>
        <taxon>Ligilactobacillus</taxon>
    </lineage>
</organism>
<dbReference type="GO" id="GO:0005829">
    <property type="term" value="C:cytosol"/>
    <property type="evidence" value="ECO:0007669"/>
    <property type="project" value="TreeGrafter"/>
</dbReference>
<dbReference type="Proteomes" id="UP000286848">
    <property type="component" value="Unassembled WGS sequence"/>
</dbReference>
<protein>
    <recommendedName>
        <fullName evidence="1">UPF0246 protein LFYK43_17910</fullName>
    </recommendedName>
</protein>
<evidence type="ECO:0000256" key="1">
    <source>
        <dbReference type="HAMAP-Rule" id="MF_00652"/>
    </source>
</evidence>
<accession>A0A401IUX4</accession>
<dbReference type="AlphaFoldDB" id="A0A401IUX4"/>
<gene>
    <name evidence="2" type="ORF">LFYK43_17910</name>
</gene>
<dbReference type="Pfam" id="PF03883">
    <property type="entry name" value="H2O2_YaaD"/>
    <property type="match status" value="1"/>
</dbReference>
<dbReference type="GO" id="GO:0033194">
    <property type="term" value="P:response to hydroperoxide"/>
    <property type="evidence" value="ECO:0007669"/>
    <property type="project" value="TreeGrafter"/>
</dbReference>
<dbReference type="EMBL" id="BFFP01000032">
    <property type="protein sequence ID" value="GBG95332.1"/>
    <property type="molecule type" value="Genomic_DNA"/>
</dbReference>
<dbReference type="PANTHER" id="PTHR30283:SF4">
    <property type="entry name" value="PEROXIDE STRESS RESISTANCE PROTEIN YAAA"/>
    <property type="match status" value="1"/>
</dbReference>
<dbReference type="HAMAP" id="MF_00652">
    <property type="entry name" value="UPF0246"/>
    <property type="match status" value="1"/>
</dbReference>
<sequence>MRVIISPAKKMVVDQDDFSIRSRPQYLHETKQLLNKMQRLSYQEAQKLWKTSEQLTQVNYQMLHQIDLKKQLTPALFCYSGIQYQYMAPDVLSGPALDYLQETLRILSGFYGILRPFDGIAPYRLEMGAKLQVKDSADLYAFWGPRLYAALAGHGPIINLASKEYSRALTPYLKANDQFIEVTFAHLVEGKLKTRATPAKIARGQMVRFIAEEHVTKVDQLAKFQSPTYSFDPQRSTAAKLIFIAQ</sequence>
<dbReference type="PANTHER" id="PTHR30283">
    <property type="entry name" value="PEROXIDE STRESS RESPONSE PROTEIN YAAA"/>
    <property type="match status" value="1"/>
</dbReference>
<dbReference type="NCBIfam" id="NF002543">
    <property type="entry name" value="PRK02101.1-4"/>
    <property type="match status" value="1"/>
</dbReference>
<name>A0A401IUX4_9LACO</name>
<evidence type="ECO:0000313" key="3">
    <source>
        <dbReference type="Proteomes" id="UP000286848"/>
    </source>
</evidence>
<evidence type="ECO:0000313" key="2">
    <source>
        <dbReference type="EMBL" id="GBG95332.1"/>
    </source>
</evidence>
<proteinExistence type="inferred from homology"/>
<reference evidence="2 3" key="1">
    <citation type="journal article" date="2019" name="Int. J. Syst. Evol. Microbiol.">
        <title>Lactobacillus salitolerans sp. nov., a novel lactic acid bacterium isolated from spent mushroom substrates.</title>
        <authorList>
            <person name="Tohno M."/>
            <person name="Tanizawa Y."/>
            <person name="Kojima Y."/>
            <person name="Sakamoto M."/>
            <person name="Nakamura Y."/>
            <person name="Ohkuma M."/>
            <person name="Kobayashi H."/>
        </authorList>
    </citation>
    <scope>NUCLEOTIDE SEQUENCE [LARGE SCALE GENOMIC DNA]</scope>
    <source>
        <strain evidence="2 3">YK43</strain>
    </source>
</reference>
<dbReference type="RefSeq" id="WP_124977542.1">
    <property type="nucleotide sequence ID" value="NZ_BFFP01000032.1"/>
</dbReference>
<dbReference type="InterPro" id="IPR005583">
    <property type="entry name" value="YaaA"/>
</dbReference>